<feature type="coiled-coil region" evidence="6">
    <location>
        <begin position="841"/>
        <end position="868"/>
    </location>
</feature>
<evidence type="ECO:0000259" key="10">
    <source>
        <dbReference type="PROSITE" id="PS50112"/>
    </source>
</evidence>
<name>A0A410H2B2_9GAMM</name>
<dbReference type="GO" id="GO:0006935">
    <property type="term" value="P:chemotaxis"/>
    <property type="evidence" value="ECO:0007669"/>
    <property type="project" value="UniProtKB-KW"/>
</dbReference>
<evidence type="ECO:0000256" key="3">
    <source>
        <dbReference type="ARBA" id="ARBA00023224"/>
    </source>
</evidence>
<dbReference type="Pfam" id="PF13682">
    <property type="entry name" value="CZB"/>
    <property type="match status" value="1"/>
</dbReference>
<dbReference type="PANTHER" id="PTHR43531">
    <property type="entry name" value="PROTEIN ICFG"/>
    <property type="match status" value="1"/>
</dbReference>
<feature type="transmembrane region" description="Helical" evidence="8">
    <location>
        <begin position="206"/>
        <end position="225"/>
    </location>
</feature>
<dbReference type="InterPro" id="IPR004089">
    <property type="entry name" value="MCPsignal_dom"/>
</dbReference>
<feature type="domain" description="T-SNARE coiled-coil homology" evidence="11">
    <location>
        <begin position="657"/>
        <end position="710"/>
    </location>
</feature>
<keyword evidence="8" id="KW-0812">Transmembrane</keyword>
<evidence type="ECO:0000256" key="7">
    <source>
        <dbReference type="SAM" id="MobiDB-lite"/>
    </source>
</evidence>
<gene>
    <name evidence="12" type="ORF">EPV75_04900</name>
</gene>
<dbReference type="InterPro" id="IPR051310">
    <property type="entry name" value="MCP_chemotaxis"/>
</dbReference>
<dbReference type="Pfam" id="PF00015">
    <property type="entry name" value="MCPsignal"/>
    <property type="match status" value="1"/>
</dbReference>
<dbReference type="SUPFAM" id="SSF55785">
    <property type="entry name" value="PYP-like sensor domain (PAS domain)"/>
    <property type="match status" value="1"/>
</dbReference>
<dbReference type="SUPFAM" id="SSF58104">
    <property type="entry name" value="Methyl-accepting chemotaxis protein (MCP) signaling domain"/>
    <property type="match status" value="1"/>
</dbReference>
<evidence type="ECO:0000256" key="1">
    <source>
        <dbReference type="ARBA" id="ARBA00004370"/>
    </source>
</evidence>
<organism evidence="12 13">
    <name type="scientific">Hydrogenovibrio thermophilus</name>
    <dbReference type="NCBI Taxonomy" id="265883"/>
    <lineage>
        <taxon>Bacteria</taxon>
        <taxon>Pseudomonadati</taxon>
        <taxon>Pseudomonadota</taxon>
        <taxon>Gammaproteobacteria</taxon>
        <taxon>Thiotrichales</taxon>
        <taxon>Piscirickettsiaceae</taxon>
        <taxon>Hydrogenovibrio</taxon>
    </lineage>
</organism>
<feature type="transmembrane region" description="Helical" evidence="8">
    <location>
        <begin position="181"/>
        <end position="200"/>
    </location>
</feature>
<feature type="compositionally biased region" description="Low complexity" evidence="7">
    <location>
        <begin position="514"/>
        <end position="554"/>
    </location>
</feature>
<dbReference type="InterPro" id="IPR013655">
    <property type="entry name" value="PAS_fold_3"/>
</dbReference>
<keyword evidence="13" id="KW-1185">Reference proteome</keyword>
<dbReference type="SMART" id="SM00091">
    <property type="entry name" value="PAS"/>
    <property type="match status" value="2"/>
</dbReference>
<evidence type="ECO:0000256" key="6">
    <source>
        <dbReference type="SAM" id="Coils"/>
    </source>
</evidence>
<dbReference type="InterPro" id="IPR035965">
    <property type="entry name" value="PAS-like_dom_sf"/>
</dbReference>
<dbReference type="SMART" id="SM00283">
    <property type="entry name" value="MA"/>
    <property type="match status" value="1"/>
</dbReference>
<dbReference type="PANTHER" id="PTHR43531:SF11">
    <property type="entry name" value="METHYL-ACCEPTING CHEMOTAXIS PROTEIN 3"/>
    <property type="match status" value="1"/>
</dbReference>
<dbReference type="AlphaFoldDB" id="A0A410H2B2"/>
<dbReference type="InterPro" id="IPR025991">
    <property type="entry name" value="Chemoreceptor_zinc-bind_dom"/>
</dbReference>
<dbReference type="Gene3D" id="1.10.287.950">
    <property type="entry name" value="Methyl-accepting chemotaxis protein"/>
    <property type="match status" value="1"/>
</dbReference>
<feature type="domain" description="PAS" evidence="10">
    <location>
        <begin position="39"/>
        <end position="90"/>
    </location>
</feature>
<dbReference type="InterPro" id="IPR000014">
    <property type="entry name" value="PAS"/>
</dbReference>
<dbReference type="Gene3D" id="3.30.450.20">
    <property type="entry name" value="PAS domain"/>
    <property type="match status" value="2"/>
</dbReference>
<evidence type="ECO:0000256" key="8">
    <source>
        <dbReference type="SAM" id="Phobius"/>
    </source>
</evidence>
<evidence type="ECO:0000256" key="2">
    <source>
        <dbReference type="ARBA" id="ARBA00022500"/>
    </source>
</evidence>
<keyword evidence="3 5" id="KW-0807">Transducer</keyword>
<keyword evidence="8" id="KW-1133">Transmembrane helix</keyword>
<dbReference type="FunFam" id="1.10.287.950:FF:000001">
    <property type="entry name" value="Methyl-accepting chemotaxis sensory transducer"/>
    <property type="match status" value="1"/>
</dbReference>
<protein>
    <submittedName>
        <fullName evidence="12">PAS domain S-box protein</fullName>
    </submittedName>
</protein>
<evidence type="ECO:0000259" key="9">
    <source>
        <dbReference type="PROSITE" id="PS50111"/>
    </source>
</evidence>
<feature type="region of interest" description="Disordered" evidence="7">
    <location>
        <begin position="509"/>
        <end position="558"/>
    </location>
</feature>
<dbReference type="GO" id="GO:0007165">
    <property type="term" value="P:signal transduction"/>
    <property type="evidence" value="ECO:0007669"/>
    <property type="project" value="UniProtKB-KW"/>
</dbReference>
<dbReference type="PROSITE" id="PS50112">
    <property type="entry name" value="PAS"/>
    <property type="match status" value="1"/>
</dbReference>
<dbReference type="SMART" id="SM00086">
    <property type="entry name" value="PAC"/>
    <property type="match status" value="1"/>
</dbReference>
<reference evidence="12 13" key="1">
    <citation type="journal article" date="2018" name="Environ. Microbiol.">
        <title>Genomes of ubiquitous marine and hypersaline Hydrogenovibrio, Thiomicrorhabdus and Thiomicrospira spp. encode a diversity of mechanisms to sustain chemolithoautotrophy in heterogeneous environments.</title>
        <authorList>
            <person name="Scott K.M."/>
            <person name="Williams J."/>
            <person name="Porter C.M.B."/>
            <person name="Russel S."/>
            <person name="Harmer T.L."/>
            <person name="Paul J.H."/>
            <person name="Antonen K.M."/>
            <person name="Bridges M.K."/>
            <person name="Camper G.J."/>
            <person name="Campla C.K."/>
            <person name="Casella L.G."/>
            <person name="Chase E."/>
            <person name="Conrad J.W."/>
            <person name="Cruz M.C."/>
            <person name="Dunlap D.S."/>
            <person name="Duran L."/>
            <person name="Fahsbender E.M."/>
            <person name="Goldsmith D.B."/>
            <person name="Keeley R.F."/>
            <person name="Kondoff M.R."/>
            <person name="Kussy B.I."/>
            <person name="Lane M.K."/>
            <person name="Lawler S."/>
            <person name="Leigh B.A."/>
            <person name="Lewis C."/>
            <person name="Lostal L.M."/>
            <person name="Marking D."/>
            <person name="Mancera P.A."/>
            <person name="McClenthan E.C."/>
            <person name="McIntyre E.A."/>
            <person name="Mine J.A."/>
            <person name="Modi S."/>
            <person name="Moore B.D."/>
            <person name="Morgan W.A."/>
            <person name="Nelson K.M."/>
            <person name="Nguyen K.N."/>
            <person name="Ogburn N."/>
            <person name="Parrino D.G."/>
            <person name="Pedapudi A.D."/>
            <person name="Pelham R.P."/>
            <person name="Preece A.M."/>
            <person name="Rampersad E.A."/>
            <person name="Richardson J.C."/>
            <person name="Rodgers C.M."/>
            <person name="Schaffer B.L."/>
            <person name="Sheridan N.E."/>
            <person name="Solone M.R."/>
            <person name="Staley Z.R."/>
            <person name="Tabuchi M."/>
            <person name="Waide R.J."/>
            <person name="Wanjugi P.W."/>
            <person name="Young S."/>
            <person name="Clum A."/>
            <person name="Daum C."/>
            <person name="Huntemann M."/>
            <person name="Ivanova N."/>
            <person name="Kyrpides N."/>
            <person name="Mikhailova N."/>
            <person name="Palaniappan K."/>
            <person name="Pillay M."/>
            <person name="Reddy T.B.K."/>
            <person name="Shapiro N."/>
            <person name="Stamatis D."/>
            <person name="Varghese N."/>
            <person name="Woyke T."/>
            <person name="Boden R."/>
            <person name="Freyermuth S.K."/>
            <person name="Kerfeld C.A."/>
        </authorList>
    </citation>
    <scope>NUCLEOTIDE SEQUENCE [LARGE SCALE GENOMIC DNA]</scope>
    <source>
        <strain evidence="12 13">JR-2</strain>
    </source>
</reference>
<dbReference type="CDD" id="cd11386">
    <property type="entry name" value="MCP_signal"/>
    <property type="match status" value="1"/>
</dbReference>
<dbReference type="CDD" id="cd00130">
    <property type="entry name" value="PAS"/>
    <property type="match status" value="1"/>
</dbReference>
<keyword evidence="2" id="KW-0145">Chemotaxis</keyword>
<evidence type="ECO:0000313" key="13">
    <source>
        <dbReference type="Proteomes" id="UP000285478"/>
    </source>
</evidence>
<feature type="domain" description="Methyl-accepting transducer" evidence="9">
    <location>
        <begin position="498"/>
        <end position="727"/>
    </location>
</feature>
<dbReference type="Gene3D" id="1.20.120.30">
    <property type="entry name" value="Aspartate receptor, ligand-binding domain"/>
    <property type="match status" value="1"/>
</dbReference>
<keyword evidence="6" id="KW-0175">Coiled coil</keyword>
<dbReference type="KEGG" id="htr:EPV75_04900"/>
<evidence type="ECO:0000259" key="11">
    <source>
        <dbReference type="PROSITE" id="PS50192"/>
    </source>
</evidence>
<proteinExistence type="inferred from homology"/>
<dbReference type="GO" id="GO:0016020">
    <property type="term" value="C:membrane"/>
    <property type="evidence" value="ECO:0007669"/>
    <property type="project" value="UniProtKB-SubCell"/>
</dbReference>
<comment type="subcellular location">
    <subcellularLocation>
        <location evidence="1">Membrane</location>
    </subcellularLocation>
</comment>
<dbReference type="PROSITE" id="PS50111">
    <property type="entry name" value="CHEMOTAXIS_TRANSDUC_2"/>
    <property type="match status" value="1"/>
</dbReference>
<accession>A0A410H2B2</accession>
<evidence type="ECO:0000313" key="12">
    <source>
        <dbReference type="EMBL" id="QAB15055.1"/>
    </source>
</evidence>
<dbReference type="InterPro" id="IPR000727">
    <property type="entry name" value="T_SNARE_dom"/>
</dbReference>
<dbReference type="NCBIfam" id="TIGR00229">
    <property type="entry name" value="sensory_box"/>
    <property type="match status" value="1"/>
</dbReference>
<evidence type="ECO:0000256" key="5">
    <source>
        <dbReference type="PROSITE-ProRule" id="PRU00284"/>
    </source>
</evidence>
<keyword evidence="8" id="KW-0472">Membrane</keyword>
<dbReference type="Proteomes" id="UP000285478">
    <property type="component" value="Chromosome"/>
</dbReference>
<dbReference type="Pfam" id="PF08447">
    <property type="entry name" value="PAS_3"/>
    <property type="match status" value="1"/>
</dbReference>
<comment type="similarity">
    <text evidence="4">Belongs to the methyl-accepting chemotaxis (MCP) protein family.</text>
</comment>
<sequence length="885" mass="97316">MAKTLKNHTKKEIIMRENLPVTQEEYPIPKGLTLVSRTDLNGTIVECNDSFEIISGFKRSELIGQPHNLVRHPDVPPAVFKDMWQTLKSGMPWTQIVKNRRKDGSYYWVRANVTPVYDMNGQNTGYLSVREAVPESEKQAAEKAYQALHKGQARIEQGNVHTGINWQKWNLWTKLGPRSEMVVLALLLGVAPLILTHTFLEVTPTMIGVVSVLMLLVAWLMGSYLQTSIRQAVSLLRKVAGGEQVLDVKVKPNYTGKLYGAIQSSALAMGAYRSNLETESDRSRRLQMAVDQAWVNMMMLDADGKIVYLNQQLKDFFASREATLANVISGFNAAKLIDQPMDLFNVDGAGFVLNQADTQYREIEMAGMLFCLKLVAVHNRAGVHVGTVVEWEDKTLTAQLLQEVKKIHDGILIGDLGYRVDLEKADKELRPVAEALNMTLDSIVRSIDMSTEVAIAMSVGDFQQSIEQPCPGYFGVVKEALTVSMENISDILSGVQEVSELIDTDSKEVRRASTELSSSSQSQAASIEETSASMEEMTSAVQSSSDNAQDAASQTHDAAAKAAQGVKVMQDAIQSMEAISHASQRIGDIITLIDSIAFQTNLLALNAAVEAARAGEHGRGFAVVAGEVRNLAGKSSDAAKEIRGLIEDTLEKVEQGSAYVNDSGDSLNEIHQSIQKVQSIIDDISKSSREQTQGISQVNIAISDIDSQVQKNAIMAESTSQTAKQLESLTHAMTQNAQTFKIQPKSHKTALDADANFVRIRMAHRQWRAKARAYIHGFDVGVDPQKAVDPRACELGQWIYGAGQQYASFPSFQQLEKSHQAMHAHIGKIIQLKEIGDNISAETNLDELERLSREVVDAINEMETHLAEVSGSRSVQANHLPDSVS</sequence>
<dbReference type="PROSITE" id="PS50192">
    <property type="entry name" value="T_SNARE"/>
    <property type="match status" value="1"/>
</dbReference>
<evidence type="ECO:0000256" key="4">
    <source>
        <dbReference type="ARBA" id="ARBA00029447"/>
    </source>
</evidence>
<dbReference type="EMBL" id="CP035033">
    <property type="protein sequence ID" value="QAB15055.1"/>
    <property type="molecule type" value="Genomic_DNA"/>
</dbReference>
<dbReference type="InterPro" id="IPR001610">
    <property type="entry name" value="PAC"/>
</dbReference>